<organism evidence="1 2">
    <name type="scientific">Candidatus Gottesmanbacteria bacterium GW2011_GWA2_43_14</name>
    <dbReference type="NCBI Taxonomy" id="1618443"/>
    <lineage>
        <taxon>Bacteria</taxon>
        <taxon>Candidatus Gottesmaniibacteriota</taxon>
    </lineage>
</organism>
<evidence type="ECO:0000313" key="1">
    <source>
        <dbReference type="EMBL" id="KKS97486.1"/>
    </source>
</evidence>
<comment type="caution">
    <text evidence="1">The sequence shown here is derived from an EMBL/GenBank/DDBJ whole genome shotgun (WGS) entry which is preliminary data.</text>
</comment>
<dbReference type="Proteomes" id="UP000034894">
    <property type="component" value="Unassembled WGS sequence"/>
</dbReference>
<evidence type="ECO:0000313" key="2">
    <source>
        <dbReference type="Proteomes" id="UP000034894"/>
    </source>
</evidence>
<name>A0A0G1FR27_9BACT</name>
<reference evidence="1 2" key="1">
    <citation type="journal article" date="2015" name="Nature">
        <title>rRNA introns, odd ribosomes, and small enigmatic genomes across a large radiation of phyla.</title>
        <authorList>
            <person name="Brown C.T."/>
            <person name="Hug L.A."/>
            <person name="Thomas B.C."/>
            <person name="Sharon I."/>
            <person name="Castelle C.J."/>
            <person name="Singh A."/>
            <person name="Wilkins M.J."/>
            <person name="Williams K.H."/>
            <person name="Banfield J.F."/>
        </authorList>
    </citation>
    <scope>NUCLEOTIDE SEQUENCE [LARGE SCALE GENOMIC DNA]</scope>
</reference>
<sequence>MLSEISHFVGRRVGEAQFFLERQGVIFSRLNPFSATWKQTEKSIELDGKKLAAFPLSYFQRKETREKAFALFPDTHEAQIYPVFREEDYTIVGAALIDRNEETPVISKQF</sequence>
<accession>A0A0G1FR27</accession>
<dbReference type="AlphaFoldDB" id="A0A0G1FR27"/>
<gene>
    <name evidence="1" type="ORF">UV73_C0008G0006</name>
</gene>
<protein>
    <submittedName>
        <fullName evidence="1">Uncharacterized protein</fullName>
    </submittedName>
</protein>
<dbReference type="EMBL" id="LCFP01000008">
    <property type="protein sequence ID" value="KKS97486.1"/>
    <property type="molecule type" value="Genomic_DNA"/>
</dbReference>
<proteinExistence type="predicted"/>
<dbReference type="STRING" id="1618443.UV73_C0008G0006"/>